<accession>A0A0U3HCZ3</accession>
<evidence type="ECO:0000313" key="6">
    <source>
        <dbReference type="Proteomes" id="UP000065473"/>
    </source>
</evidence>
<organism evidence="4 5">
    <name type="scientific">Sulfolobus acidocaldarius</name>
    <dbReference type="NCBI Taxonomy" id="2285"/>
    <lineage>
        <taxon>Archaea</taxon>
        <taxon>Thermoproteota</taxon>
        <taxon>Thermoprotei</taxon>
        <taxon>Sulfolobales</taxon>
        <taxon>Sulfolobaceae</taxon>
        <taxon>Sulfolobus</taxon>
    </lineage>
</organism>
<feature type="domain" description="HTH iclR-type" evidence="2">
    <location>
        <begin position="189"/>
        <end position="230"/>
    </location>
</feature>
<evidence type="ECO:0000313" key="4">
    <source>
        <dbReference type="EMBL" id="ALU32863.1"/>
    </source>
</evidence>
<dbReference type="GO" id="GO:0006355">
    <property type="term" value="P:regulation of DNA-templated transcription"/>
    <property type="evidence" value="ECO:0007669"/>
    <property type="project" value="InterPro"/>
</dbReference>
<dbReference type="CDD" id="cd00090">
    <property type="entry name" value="HTH_ARSR"/>
    <property type="match status" value="1"/>
</dbReference>
<dbReference type="Pfam" id="PF09339">
    <property type="entry name" value="HTH_IclR"/>
    <property type="match status" value="1"/>
</dbReference>
<dbReference type="InterPro" id="IPR011991">
    <property type="entry name" value="ArsR-like_HTH"/>
</dbReference>
<dbReference type="EMBL" id="CP013695">
    <property type="protein sequence ID" value="ALU32863.1"/>
    <property type="molecule type" value="Genomic_DNA"/>
</dbReference>
<evidence type="ECO:0000256" key="1">
    <source>
        <dbReference type="SAM" id="Phobius"/>
    </source>
</evidence>
<dbReference type="OMA" id="HVTTTQN"/>
<evidence type="ECO:0000313" key="5">
    <source>
        <dbReference type="Proteomes" id="UP000060043"/>
    </source>
</evidence>
<gene>
    <name evidence="3" type="ORF">ATY89_06925</name>
    <name evidence="4" type="ORF">ATZ20_09945</name>
</gene>
<dbReference type="GO" id="GO:0043565">
    <property type="term" value="F:sequence-specific DNA binding"/>
    <property type="evidence" value="ECO:0007669"/>
    <property type="project" value="InterPro"/>
</dbReference>
<dbReference type="InterPro" id="IPR036390">
    <property type="entry name" value="WH_DNA-bd_sf"/>
</dbReference>
<evidence type="ECO:0000313" key="3">
    <source>
        <dbReference type="EMBL" id="ALU30602.1"/>
    </source>
</evidence>
<sequence length="246" mass="27940">MNNQIIIYYNGTVVATLNNVNQFKLIGSSYNDIRVTGASYTIVNGYMYFHNITGSIYVVYNTVLPKGVINVVENNSFNVIVLLPINATLNYISPQPSSFTVVNNLYNLTFKNVSQITLLYASSPSPQVTVSQQNNLVFPIIIALVIIDAVLLYFLVRLFRRRNVEIVTQGAEDEEVNLSNETLDERDTMILEAIKMGGNNLTEIMRLTGLPKSTIYRRIRKLVRLGYVEEIRERGKVRYSVKKEKN</sequence>
<dbReference type="InterPro" id="IPR036388">
    <property type="entry name" value="WH-like_DNA-bd_sf"/>
</dbReference>
<dbReference type="Proteomes" id="UP000060043">
    <property type="component" value="Chromosome"/>
</dbReference>
<name>A0A0U3HCZ3_9CREN</name>
<dbReference type="SUPFAM" id="SSF46785">
    <property type="entry name" value="Winged helix' DNA-binding domain"/>
    <property type="match status" value="1"/>
</dbReference>
<evidence type="ECO:0000259" key="2">
    <source>
        <dbReference type="Pfam" id="PF09339"/>
    </source>
</evidence>
<keyword evidence="1" id="KW-0812">Transmembrane</keyword>
<feature type="transmembrane region" description="Helical" evidence="1">
    <location>
        <begin position="136"/>
        <end position="156"/>
    </location>
</feature>
<dbReference type="OrthoDB" id="46229at2157"/>
<dbReference type="PRINTS" id="PR00033">
    <property type="entry name" value="HTHASNC"/>
</dbReference>
<keyword evidence="1" id="KW-0472">Membrane</keyword>
<keyword evidence="1" id="KW-1133">Transmembrane helix</keyword>
<protein>
    <recommendedName>
        <fullName evidence="2">HTH iclR-type domain-containing protein</fullName>
    </recommendedName>
</protein>
<dbReference type="Gene3D" id="1.10.10.10">
    <property type="entry name" value="Winged helix-like DNA-binding domain superfamily/Winged helix DNA-binding domain"/>
    <property type="match status" value="1"/>
</dbReference>
<dbReference type="InterPro" id="IPR000485">
    <property type="entry name" value="AsnC-type_HTH_dom"/>
</dbReference>
<proteinExistence type="predicted"/>
<dbReference type="AlphaFoldDB" id="A0A0U3HCZ3"/>
<reference evidence="5 6" key="1">
    <citation type="submission" date="2015-12" db="EMBL/GenBank/DDBJ databases">
        <title>A stable core within a dynamic pangenome in Sulfolobus acidocaldarius.</title>
        <authorList>
            <person name="Anderson R."/>
            <person name="Kouris A."/>
            <person name="Seward C."/>
            <person name="Campbell K."/>
            <person name="Whitaker R."/>
        </authorList>
    </citation>
    <scope>NUCLEOTIDE SEQUENCE [LARGE SCALE GENOMIC DNA]</scope>
    <source>
        <strain evidence="3 6">GG12-C01-09</strain>
        <strain evidence="4 5">NG05B_CO5_07</strain>
    </source>
</reference>
<dbReference type="PaxDb" id="1435377-SUSAZ_10485"/>
<dbReference type="EMBL" id="CP013694">
    <property type="protein sequence ID" value="ALU30602.1"/>
    <property type="molecule type" value="Genomic_DNA"/>
</dbReference>
<dbReference type="Proteomes" id="UP000065473">
    <property type="component" value="Chromosome"/>
</dbReference>
<dbReference type="InterPro" id="IPR005471">
    <property type="entry name" value="Tscrpt_reg_IclR_N"/>
</dbReference>